<comment type="caution">
    <text evidence="2">The sequence shown here is derived from an EMBL/GenBank/DDBJ whole genome shotgun (WGS) entry which is preliminary data.</text>
</comment>
<dbReference type="Proteomes" id="UP001500683">
    <property type="component" value="Unassembled WGS sequence"/>
</dbReference>
<proteinExistence type="predicted"/>
<organism evidence="2 3">
    <name type="scientific">Actinomadura miaoliensis</name>
    <dbReference type="NCBI Taxonomy" id="430685"/>
    <lineage>
        <taxon>Bacteria</taxon>
        <taxon>Bacillati</taxon>
        <taxon>Actinomycetota</taxon>
        <taxon>Actinomycetes</taxon>
        <taxon>Streptosporangiales</taxon>
        <taxon>Thermomonosporaceae</taxon>
        <taxon>Actinomadura</taxon>
    </lineage>
</organism>
<evidence type="ECO:0000313" key="3">
    <source>
        <dbReference type="Proteomes" id="UP001500683"/>
    </source>
</evidence>
<keyword evidence="3" id="KW-1185">Reference proteome</keyword>
<accession>A0ABP7VG67</accession>
<evidence type="ECO:0008006" key="4">
    <source>
        <dbReference type="Google" id="ProtNLM"/>
    </source>
</evidence>
<protein>
    <recommendedName>
        <fullName evidence="4">Nuclear transport factor 2 family protein</fullName>
    </recommendedName>
</protein>
<evidence type="ECO:0000256" key="1">
    <source>
        <dbReference type="SAM" id="MobiDB-lite"/>
    </source>
</evidence>
<dbReference type="EMBL" id="BAAAZG010000010">
    <property type="protein sequence ID" value="GAA4066334.1"/>
    <property type="molecule type" value="Genomic_DNA"/>
</dbReference>
<dbReference type="PROSITE" id="PS51257">
    <property type="entry name" value="PROKAR_LIPOPROTEIN"/>
    <property type="match status" value="1"/>
</dbReference>
<gene>
    <name evidence="2" type="ORF">GCM10022214_20910</name>
</gene>
<evidence type="ECO:0000313" key="2">
    <source>
        <dbReference type="EMBL" id="GAA4066334.1"/>
    </source>
</evidence>
<feature type="region of interest" description="Disordered" evidence="1">
    <location>
        <begin position="46"/>
        <end position="69"/>
    </location>
</feature>
<sequence>MAMSARLIGLCPGSGPARRARLAVALTAITATASCGSSSGGAFQPSGTFGGPSAPPATTAAPPPSALPTAQVDQTVLQRYREYQRVYKQVYETNDPAPLAAVATDPLLTNVTQDVEKTRSKGEIWRFTNVLNPKIQGRSTDGTQVIVLDCVRTLGAYRYSARTGERLGSLPGGTALYQVFMRYDAGTWKASKATLGKKC</sequence>
<name>A0ABP7VG67_9ACTN</name>
<reference evidence="3" key="1">
    <citation type="journal article" date="2019" name="Int. J. Syst. Evol. Microbiol.">
        <title>The Global Catalogue of Microorganisms (GCM) 10K type strain sequencing project: providing services to taxonomists for standard genome sequencing and annotation.</title>
        <authorList>
            <consortium name="The Broad Institute Genomics Platform"/>
            <consortium name="The Broad Institute Genome Sequencing Center for Infectious Disease"/>
            <person name="Wu L."/>
            <person name="Ma J."/>
        </authorList>
    </citation>
    <scope>NUCLEOTIDE SEQUENCE [LARGE SCALE GENOMIC DNA]</scope>
    <source>
        <strain evidence="3">JCM 16702</strain>
    </source>
</reference>